<dbReference type="InterPro" id="IPR001846">
    <property type="entry name" value="VWF_type-D"/>
</dbReference>
<protein>
    <recommendedName>
        <fullName evidence="17">Mucin-like protein</fullName>
    </recommendedName>
</protein>
<dbReference type="SUPFAM" id="SSF49313">
    <property type="entry name" value="Cadherin-like"/>
    <property type="match status" value="1"/>
</dbReference>
<evidence type="ECO:0000256" key="2">
    <source>
        <dbReference type="ARBA" id="ARBA00022536"/>
    </source>
</evidence>
<dbReference type="InterPro" id="IPR001881">
    <property type="entry name" value="EGF-like_Ca-bd_dom"/>
</dbReference>
<keyword evidence="7" id="KW-0472">Membrane</keyword>
<dbReference type="GO" id="GO:0016020">
    <property type="term" value="C:membrane"/>
    <property type="evidence" value="ECO:0007669"/>
    <property type="project" value="UniProtKB-SubCell"/>
</dbReference>
<feature type="domain" description="NIDO" evidence="13">
    <location>
        <begin position="213"/>
        <end position="375"/>
    </location>
</feature>
<comment type="caution">
    <text evidence="10">Lacks conserved residue(s) required for the propagation of feature annotation.</text>
</comment>
<feature type="domain" description="VWFD" evidence="14">
    <location>
        <begin position="518"/>
        <end position="675"/>
    </location>
</feature>
<dbReference type="Pfam" id="PF00094">
    <property type="entry name" value="VWD"/>
    <property type="match status" value="1"/>
</dbReference>
<dbReference type="FunFam" id="2.10.25.10:FF:000017">
    <property type="entry name" value="latent-transforming growth factor beta-binding protein 4 isoform X1"/>
    <property type="match status" value="1"/>
</dbReference>
<dbReference type="InterPro" id="IPR013783">
    <property type="entry name" value="Ig-like_fold"/>
</dbReference>
<keyword evidence="6" id="KW-1133">Transmembrane helix</keyword>
<evidence type="ECO:0000256" key="7">
    <source>
        <dbReference type="ARBA" id="ARBA00023136"/>
    </source>
</evidence>
<dbReference type="Gene3D" id="2.10.25.10">
    <property type="entry name" value="Laminin"/>
    <property type="match status" value="2"/>
</dbReference>
<keyword evidence="3" id="KW-0812">Transmembrane</keyword>
<evidence type="ECO:0000313" key="16">
    <source>
        <dbReference type="Proteomes" id="UP001209878"/>
    </source>
</evidence>
<evidence type="ECO:0000256" key="8">
    <source>
        <dbReference type="ARBA" id="ARBA00023157"/>
    </source>
</evidence>
<evidence type="ECO:0008006" key="17">
    <source>
        <dbReference type="Google" id="ProtNLM"/>
    </source>
</evidence>
<evidence type="ECO:0000256" key="9">
    <source>
        <dbReference type="ARBA" id="ARBA00023180"/>
    </source>
</evidence>
<reference evidence="15" key="1">
    <citation type="journal article" date="2023" name="Mol. Biol. Evol.">
        <title>Third-Generation Sequencing Reveals the Adaptive Role of the Epigenome in Three Deep-Sea Polychaetes.</title>
        <authorList>
            <person name="Perez M."/>
            <person name="Aroh O."/>
            <person name="Sun Y."/>
            <person name="Lan Y."/>
            <person name="Juniper S.K."/>
            <person name="Young C.R."/>
            <person name="Angers B."/>
            <person name="Qian P.Y."/>
        </authorList>
    </citation>
    <scope>NUCLEOTIDE SEQUENCE</scope>
    <source>
        <strain evidence="15">R07B-5</strain>
    </source>
</reference>
<comment type="caution">
    <text evidence="15">The sequence shown here is derived from an EMBL/GenBank/DDBJ whole genome shotgun (WGS) entry which is preliminary data.</text>
</comment>
<evidence type="ECO:0000256" key="5">
    <source>
        <dbReference type="ARBA" id="ARBA00022737"/>
    </source>
</evidence>
<gene>
    <name evidence="15" type="ORF">NP493_3223g00018</name>
</gene>
<dbReference type="InterPro" id="IPR049883">
    <property type="entry name" value="NOTCH1_EGF-like"/>
</dbReference>
<evidence type="ECO:0000256" key="10">
    <source>
        <dbReference type="PROSITE-ProRule" id="PRU00076"/>
    </source>
</evidence>
<dbReference type="PROSITE" id="PS50026">
    <property type="entry name" value="EGF_3"/>
    <property type="match status" value="1"/>
</dbReference>
<dbReference type="InterPro" id="IPR018097">
    <property type="entry name" value="EGF_Ca-bd_CS"/>
</dbReference>
<dbReference type="SMART" id="SM00539">
    <property type="entry name" value="NIDO"/>
    <property type="match status" value="1"/>
</dbReference>
<dbReference type="PROSITE" id="PS50856">
    <property type="entry name" value="AMOP"/>
    <property type="match status" value="1"/>
</dbReference>
<keyword evidence="2 10" id="KW-0245">EGF-like domain</keyword>
<comment type="subcellular location">
    <subcellularLocation>
        <location evidence="1">Membrane</location>
    </subcellularLocation>
</comment>
<dbReference type="Pfam" id="PF07645">
    <property type="entry name" value="EGF_CA"/>
    <property type="match status" value="1"/>
</dbReference>
<name>A0AAD9MYJ6_RIDPI</name>
<evidence type="ECO:0000256" key="4">
    <source>
        <dbReference type="ARBA" id="ARBA00022729"/>
    </source>
</evidence>
<dbReference type="InterPro" id="IPR005533">
    <property type="entry name" value="AMOP_dom"/>
</dbReference>
<dbReference type="SMART" id="SM00181">
    <property type="entry name" value="EGF"/>
    <property type="match status" value="3"/>
</dbReference>
<keyword evidence="16" id="KW-1185">Reference proteome</keyword>
<evidence type="ECO:0000259" key="12">
    <source>
        <dbReference type="PROSITE" id="PS50856"/>
    </source>
</evidence>
<dbReference type="InterPro" id="IPR000742">
    <property type="entry name" value="EGF"/>
</dbReference>
<dbReference type="SMART" id="SM00179">
    <property type="entry name" value="EGF_CA"/>
    <property type="match status" value="2"/>
</dbReference>
<evidence type="ECO:0000259" key="11">
    <source>
        <dbReference type="PROSITE" id="PS50026"/>
    </source>
</evidence>
<dbReference type="PROSITE" id="PS51233">
    <property type="entry name" value="VWFD"/>
    <property type="match status" value="1"/>
</dbReference>
<evidence type="ECO:0000313" key="15">
    <source>
        <dbReference type="EMBL" id="KAK2148421.1"/>
    </source>
</evidence>
<keyword evidence="8" id="KW-1015">Disulfide bond</keyword>
<dbReference type="PROSITE" id="PS01186">
    <property type="entry name" value="EGF_2"/>
    <property type="match status" value="2"/>
</dbReference>
<dbReference type="GO" id="GO:0005509">
    <property type="term" value="F:calcium ion binding"/>
    <property type="evidence" value="ECO:0007669"/>
    <property type="project" value="InterPro"/>
</dbReference>
<feature type="domain" description="EGF-like" evidence="11">
    <location>
        <begin position="909"/>
        <end position="949"/>
    </location>
</feature>
<dbReference type="Proteomes" id="UP001209878">
    <property type="component" value="Unassembled WGS sequence"/>
</dbReference>
<sequence length="958" mass="106849">MNGFYIGLKEVWGPKKKGPFHRKSTDGMETFSDSTRVVARWSENVYKLLNGPGEIDHEALDNISQRIAKTCLDDISTTDDWARAIAGLKDCKARGRNGIPAVVWKHGAPTNHQCLGAIRKRLYQYGTEHDDKKLNDDPGKTCNGANKFCSSSFIKTPLLQVFDSQFKTIKITTNGYVTMGTSYKSRTPTKFEDMLSTSKQKAVETSGFAIFAPMWTDSDASGGDVFYHVYDRATKGVTNDNRARARHAMAMAVEDVKKFGGLSDVDPSWIMVITWKDMIPRASYIRSNDMPNTFQLVIVYDASRWSTFVIFAYEKTGWDTVFTTRGSMIGYYVTQYGKDNSEALGVSGKPISFRMALIKGNTGVVGRHLYRVASGSVVINYNQKCEDWYNSQNLLYLFIQWNTIFPCPCDRRLAQHDRRWQKDRELARSGSQMTCYYQRNIRLTKATQYCCYDEWDSLIINEDGAAGHMFSYHPKFFKKLHEKYDLKPKKWCCSYSDNCYLYMDARPIDRCRAYFAPVIGWFFGDPHIRTLDGLEYSFNGLGEYTLIETTDSNFTLQGRTSRALDSNRKEMQATVFSAFAAQDADSDRFHVQMNSNRDGFTLVIDVKAEQLDITVGAPSDFNNKTKGLMGVFNGDPSDDMLPADGGMTLNRNKSSERDIFTKFGQTWRIARADSIFKYTDGSNFETFDKRDFEPLFLQEVLDKMTPAKRQEAQDKCKGNNECIFDYVVTANNSPVISTNAALNATIGQEVTLKVTTSDKDGDDVTLNLQSGPSAGATFNADTGIFTWTPSNMEAVNISFSAKDWKGGVAPTAVITVNLCNCSGNGDCLFGELAEGQTSGSTFRIVACKCSTGYTGSSCAQDIDGCGDNPCTVGTNCTDLSPSQQESQGKAYECSECPAGYVDDDGTCVDIDECIKKQDSCTALQLCINTPGSFTCICKKGYRMTSGHCEGIIIIIIIY</sequence>
<dbReference type="PROSITE" id="PS00010">
    <property type="entry name" value="ASX_HYDROXYL"/>
    <property type="match status" value="1"/>
</dbReference>
<dbReference type="InterPro" id="IPR003886">
    <property type="entry name" value="NIDO_dom"/>
</dbReference>
<dbReference type="InterPro" id="IPR009030">
    <property type="entry name" value="Growth_fac_rcpt_cys_sf"/>
</dbReference>
<accession>A0AAD9MYJ6</accession>
<dbReference type="Pfam" id="PF06119">
    <property type="entry name" value="NIDO"/>
    <property type="match status" value="1"/>
</dbReference>
<dbReference type="SMART" id="SM00723">
    <property type="entry name" value="AMOP"/>
    <property type="match status" value="1"/>
</dbReference>
<keyword evidence="9" id="KW-0325">Glycoprotein</keyword>
<evidence type="ECO:0000259" key="14">
    <source>
        <dbReference type="PROSITE" id="PS51233"/>
    </source>
</evidence>
<dbReference type="PANTHER" id="PTHR13802:SF52">
    <property type="entry name" value="MUCIN-4"/>
    <property type="match status" value="1"/>
</dbReference>
<dbReference type="SUPFAM" id="SSF57184">
    <property type="entry name" value="Growth factor receptor domain"/>
    <property type="match status" value="1"/>
</dbReference>
<evidence type="ECO:0000256" key="3">
    <source>
        <dbReference type="ARBA" id="ARBA00022692"/>
    </source>
</evidence>
<dbReference type="GO" id="GO:0007160">
    <property type="term" value="P:cell-matrix adhesion"/>
    <property type="evidence" value="ECO:0007669"/>
    <property type="project" value="InterPro"/>
</dbReference>
<dbReference type="PROSITE" id="PS51220">
    <property type="entry name" value="NIDO"/>
    <property type="match status" value="1"/>
</dbReference>
<evidence type="ECO:0000256" key="1">
    <source>
        <dbReference type="ARBA" id="ARBA00004370"/>
    </source>
</evidence>
<organism evidence="15 16">
    <name type="scientific">Ridgeia piscesae</name>
    <name type="common">Tubeworm</name>
    <dbReference type="NCBI Taxonomy" id="27915"/>
    <lineage>
        <taxon>Eukaryota</taxon>
        <taxon>Metazoa</taxon>
        <taxon>Spiralia</taxon>
        <taxon>Lophotrochozoa</taxon>
        <taxon>Annelida</taxon>
        <taxon>Polychaeta</taxon>
        <taxon>Sedentaria</taxon>
        <taxon>Canalipalpata</taxon>
        <taxon>Sabellida</taxon>
        <taxon>Siboglinidae</taxon>
        <taxon>Ridgeia</taxon>
    </lineage>
</organism>
<dbReference type="EMBL" id="JAODUO010003206">
    <property type="protein sequence ID" value="KAK2148421.1"/>
    <property type="molecule type" value="Genomic_DNA"/>
</dbReference>
<dbReference type="CDD" id="cd00054">
    <property type="entry name" value="EGF_CA"/>
    <property type="match status" value="1"/>
</dbReference>
<evidence type="ECO:0000256" key="6">
    <source>
        <dbReference type="ARBA" id="ARBA00022989"/>
    </source>
</evidence>
<dbReference type="PANTHER" id="PTHR13802">
    <property type="entry name" value="MUCIN 4-RELATED"/>
    <property type="match status" value="1"/>
</dbReference>
<evidence type="ECO:0000259" key="13">
    <source>
        <dbReference type="PROSITE" id="PS51220"/>
    </source>
</evidence>
<dbReference type="InterPro" id="IPR000152">
    <property type="entry name" value="EGF-type_Asp/Asn_hydroxyl_site"/>
</dbReference>
<keyword evidence="4" id="KW-0732">Signal</keyword>
<dbReference type="PROSITE" id="PS01187">
    <property type="entry name" value="EGF_CA"/>
    <property type="match status" value="1"/>
</dbReference>
<dbReference type="InterPro" id="IPR051495">
    <property type="entry name" value="Epithelial_Barrier/Signaling"/>
</dbReference>
<dbReference type="Gene3D" id="2.60.40.10">
    <property type="entry name" value="Immunoglobulins"/>
    <property type="match status" value="1"/>
</dbReference>
<dbReference type="AlphaFoldDB" id="A0AAD9MYJ6"/>
<dbReference type="Pfam" id="PF17963">
    <property type="entry name" value="Big_9"/>
    <property type="match status" value="1"/>
</dbReference>
<dbReference type="InterPro" id="IPR015919">
    <property type="entry name" value="Cadherin-like_sf"/>
</dbReference>
<keyword evidence="5" id="KW-0677">Repeat</keyword>
<feature type="domain" description="AMOP" evidence="12">
    <location>
        <begin position="377"/>
        <end position="506"/>
    </location>
</feature>
<proteinExistence type="predicted"/>
<dbReference type="SMART" id="SM00216">
    <property type="entry name" value="VWD"/>
    <property type="match status" value="1"/>
</dbReference>